<dbReference type="HOGENOM" id="CLU_3099142_0_0_0"/>
<keyword evidence="2" id="KW-1185">Reference proteome</keyword>
<name>E5BI51_9FUSO</name>
<sequence>MERIKNIIYKIKEEDSPALYEFFLFSIALDFVDSEKNTSITEKVASEEEIL</sequence>
<dbReference type="EMBL" id="GG657974">
    <property type="protein sequence ID" value="EFS22174.1"/>
    <property type="molecule type" value="Genomic_DNA"/>
</dbReference>
<dbReference type="AlphaFoldDB" id="E5BI51"/>
<accession>E5BI51</accession>
<dbReference type="Proteomes" id="UP000002975">
    <property type="component" value="Unassembled WGS sequence"/>
</dbReference>
<evidence type="ECO:0000313" key="2">
    <source>
        <dbReference type="Proteomes" id="UP000002975"/>
    </source>
</evidence>
<organism evidence="1 2">
    <name type="scientific">Fusobacterium gonidiaformans 3-1-5R</name>
    <dbReference type="NCBI Taxonomy" id="469605"/>
    <lineage>
        <taxon>Bacteria</taxon>
        <taxon>Fusobacteriati</taxon>
        <taxon>Fusobacteriota</taxon>
        <taxon>Fusobacteriia</taxon>
        <taxon>Fusobacteriales</taxon>
        <taxon>Fusobacteriaceae</taxon>
        <taxon>Fusobacterium</taxon>
    </lineage>
</organism>
<proteinExistence type="predicted"/>
<reference evidence="1 2" key="1">
    <citation type="submission" date="2009-02" db="EMBL/GenBank/DDBJ databases">
        <title>The Genome Sequence of Fusobacterium sp. 3_1_5R.</title>
        <authorList>
            <consortium name="The Broad Institute Genome Sequencing Platform"/>
            <person name="Ward D."/>
            <person name="Young S.K."/>
            <person name="Kodira C.D."/>
            <person name="Zeng Q."/>
            <person name="Koehrsen M."/>
            <person name="Alvarado L."/>
            <person name="Berlin A."/>
            <person name="Borenstein D."/>
            <person name="Chen Z."/>
            <person name="Engels R."/>
            <person name="Freedman E."/>
            <person name="Gellesch M."/>
            <person name="Goldberg J."/>
            <person name="Griggs A."/>
            <person name="Gujja S."/>
            <person name="Heiman D."/>
            <person name="Hepburn T."/>
            <person name="Howarth C."/>
            <person name="Jen D."/>
            <person name="Larson L."/>
            <person name="Lewis B."/>
            <person name="Mehta T."/>
            <person name="Park D."/>
            <person name="Pearson M."/>
            <person name="Roberts A."/>
            <person name="Saif S."/>
            <person name="Shea T."/>
            <person name="Shenoy N."/>
            <person name="Sisk P."/>
            <person name="Stolte C."/>
            <person name="Sykes S."/>
            <person name="Walk T."/>
            <person name="White J."/>
            <person name="Yandava C."/>
            <person name="Allen-Vercoe E."/>
            <person name="Strauss J."/>
            <person name="Ambrose C."/>
            <person name="Lander E."/>
            <person name="Nusbaum C."/>
            <person name="Galagan J."/>
            <person name="Birren B."/>
        </authorList>
    </citation>
    <scope>NUCLEOTIDE SEQUENCE [LARGE SCALE GENOMIC DNA]</scope>
    <source>
        <strain evidence="1 2">3_1_5R</strain>
    </source>
</reference>
<protein>
    <submittedName>
        <fullName evidence="1">Uncharacterized protein</fullName>
    </submittedName>
</protein>
<dbReference type="BioCyc" id="FSP469605-HMP:GTSP-1714-MONOMER"/>
<gene>
    <name evidence="1" type="ORF">FSBG_01671</name>
</gene>
<dbReference type="RefSeq" id="WP_005959349.1">
    <property type="nucleotide sequence ID" value="NZ_GG657974.1"/>
</dbReference>
<evidence type="ECO:0000313" key="1">
    <source>
        <dbReference type="EMBL" id="EFS22174.1"/>
    </source>
</evidence>